<evidence type="ECO:0000313" key="4">
    <source>
        <dbReference type="Proteomes" id="UP000223913"/>
    </source>
</evidence>
<keyword evidence="4" id="KW-1185">Reference proteome</keyword>
<evidence type="ECO:0000256" key="1">
    <source>
        <dbReference type="SAM" id="MobiDB-lite"/>
    </source>
</evidence>
<dbReference type="EMBL" id="PDUD01000022">
    <property type="protein sequence ID" value="PHN05322.1"/>
    <property type="molecule type" value="Genomic_DNA"/>
</dbReference>
<reference evidence="3 4" key="1">
    <citation type="submission" date="2017-10" db="EMBL/GenBank/DDBJ databases">
        <title>The draft genome sequence of Lewinella nigricans NBRC 102662.</title>
        <authorList>
            <person name="Wang K."/>
        </authorList>
    </citation>
    <scope>NUCLEOTIDE SEQUENCE [LARGE SCALE GENOMIC DNA]</scope>
    <source>
        <strain evidence="3 4">NBRC 102662</strain>
    </source>
</reference>
<dbReference type="AlphaFoldDB" id="A0A2D0N9X6"/>
<feature type="region of interest" description="Disordered" evidence="1">
    <location>
        <begin position="449"/>
        <end position="474"/>
    </location>
</feature>
<feature type="compositionally biased region" description="Basic and acidic residues" evidence="1">
    <location>
        <begin position="162"/>
        <end position="182"/>
    </location>
</feature>
<organism evidence="3 4">
    <name type="scientific">Flavilitoribacter nigricans (strain ATCC 23147 / DSM 23189 / NBRC 102662 / NCIMB 1420 / SS-2)</name>
    <name type="common">Lewinella nigricans</name>
    <dbReference type="NCBI Taxonomy" id="1122177"/>
    <lineage>
        <taxon>Bacteria</taxon>
        <taxon>Pseudomonadati</taxon>
        <taxon>Bacteroidota</taxon>
        <taxon>Saprospiria</taxon>
        <taxon>Saprospirales</taxon>
        <taxon>Lewinellaceae</taxon>
        <taxon>Flavilitoribacter</taxon>
    </lineage>
</organism>
<dbReference type="OrthoDB" id="6286374at2"/>
<protein>
    <submittedName>
        <fullName evidence="3">Uncharacterized protein</fullName>
    </submittedName>
</protein>
<gene>
    <name evidence="3" type="ORF">CRP01_17555</name>
</gene>
<feature type="region of interest" description="Disordered" evidence="1">
    <location>
        <begin position="162"/>
        <end position="193"/>
    </location>
</feature>
<feature type="transmembrane region" description="Helical" evidence="2">
    <location>
        <begin position="417"/>
        <end position="442"/>
    </location>
</feature>
<evidence type="ECO:0000256" key="2">
    <source>
        <dbReference type="SAM" id="Phobius"/>
    </source>
</evidence>
<accession>A0A2D0N9X6</accession>
<feature type="transmembrane region" description="Helical" evidence="2">
    <location>
        <begin position="6"/>
        <end position="34"/>
    </location>
</feature>
<evidence type="ECO:0000313" key="3">
    <source>
        <dbReference type="EMBL" id="PHN05322.1"/>
    </source>
</evidence>
<keyword evidence="2" id="KW-0472">Membrane</keyword>
<keyword evidence="2" id="KW-1133">Transmembrane helix</keyword>
<sequence>MSTLEVIIGLVFVFLLLSLLATILQELISGLLSLRGRVLLRAMIQFLELDQLGKKDVPARETGKINSFSLATYVQEREQTKKVSRYIRLHSRAYHKYISHNLGIRRLPSYLTSEQVLTIIQDISDQDLNAPQRQTLHPIIQMVPDRLLKWTYLIWQFFQTDDPKSSRPTTERGVIEGEKDLDPESFSAEKAPSTHPVIKKKLQRDKLLANLSDPELQANLTTILQPTLSEIKSTPKERLILQPVVSAKEQQKAKVEFKQKYDDMMARVTGWYKRRVQFVLLVIGMILAIGMDADAIRIYDYLQANPSERIAVVEQANTFLENYTSAESFTGIIPKDSNRLDSLADRAAKLLETEFRPLDGFLGWKCREKTSSRRLTEIRQATEAGEAGISHSRTEIECGEFTVTLAAISNEITARRMVGWIITALAISLGANFWFDLLKLLINIRNAGKKPKNEKEQKTNRASITEDELANSVG</sequence>
<dbReference type="RefSeq" id="WP_099151374.1">
    <property type="nucleotide sequence ID" value="NZ_PDUD01000022.1"/>
</dbReference>
<dbReference type="Proteomes" id="UP000223913">
    <property type="component" value="Unassembled WGS sequence"/>
</dbReference>
<keyword evidence="2" id="KW-0812">Transmembrane</keyword>
<name>A0A2D0N9X6_FLAN2</name>
<comment type="caution">
    <text evidence="3">The sequence shown here is derived from an EMBL/GenBank/DDBJ whole genome shotgun (WGS) entry which is preliminary data.</text>
</comment>
<proteinExistence type="predicted"/>
<feature type="compositionally biased region" description="Acidic residues" evidence="1">
    <location>
        <begin position="465"/>
        <end position="474"/>
    </location>
</feature>